<comment type="caution">
    <text evidence="2">The sequence shown here is derived from an EMBL/GenBank/DDBJ whole genome shotgun (WGS) entry which is preliminary data.</text>
</comment>
<evidence type="ECO:0000313" key="3">
    <source>
        <dbReference type="Proteomes" id="UP000823561"/>
    </source>
</evidence>
<evidence type="ECO:0000313" key="2">
    <source>
        <dbReference type="EMBL" id="KAG5278866.1"/>
    </source>
</evidence>
<dbReference type="EMBL" id="JADWDJ010000007">
    <property type="protein sequence ID" value="KAG5278866.1"/>
    <property type="molecule type" value="Genomic_DNA"/>
</dbReference>
<dbReference type="Proteomes" id="UP000823561">
    <property type="component" value="Chromosome 7"/>
</dbReference>
<evidence type="ECO:0000256" key="1">
    <source>
        <dbReference type="SAM" id="MobiDB-lite"/>
    </source>
</evidence>
<sequence length="211" mass="23823">MLSCGSEGVQICLRDSPPSPPFITCFQRPTAATSASRRTGQIMEHKLQQEQERTHLFQKHNALQRTAWSKTTNGPSPSRGVVKGPPWFDSKFNGGAEESGRQVVFSTVGATEGYREHHRAGGWRFTRRNRMAEEDDRETPLDEGREWRDTPRGGRGCVGLQCQASSPNERASPKFLRSTMKWRPRPVWRLSWSGENCAEPSVWPPSCPDLQ</sequence>
<gene>
    <name evidence="2" type="ORF">AALO_G00103580</name>
</gene>
<keyword evidence="3" id="KW-1185">Reference proteome</keyword>
<feature type="region of interest" description="Disordered" evidence="1">
    <location>
        <begin position="131"/>
        <end position="174"/>
    </location>
</feature>
<protein>
    <submittedName>
        <fullName evidence="2">Uncharacterized protein</fullName>
    </submittedName>
</protein>
<accession>A0AAV6GYK1</accession>
<name>A0AAV6GYK1_9TELE</name>
<reference evidence="2" key="1">
    <citation type="submission" date="2020-10" db="EMBL/GenBank/DDBJ databases">
        <title>Chromosome-scale genome assembly of the Allis shad, Alosa alosa.</title>
        <authorList>
            <person name="Margot Z."/>
            <person name="Christophe K."/>
            <person name="Cabau C."/>
            <person name="Louis A."/>
            <person name="Berthelot C."/>
            <person name="Parey E."/>
            <person name="Roest Crollius H."/>
            <person name="Montfort J."/>
            <person name="Robinson-Rechavi M."/>
            <person name="Bucao C."/>
            <person name="Bouchez O."/>
            <person name="Gislard M."/>
            <person name="Lluch J."/>
            <person name="Milhes M."/>
            <person name="Lampietro C."/>
            <person name="Lopez Roques C."/>
            <person name="Donnadieu C."/>
            <person name="Braasch I."/>
            <person name="Desvignes T."/>
            <person name="Postlethwait J."/>
            <person name="Bobe J."/>
            <person name="Guiguen Y."/>
        </authorList>
    </citation>
    <scope>NUCLEOTIDE SEQUENCE</scope>
    <source>
        <strain evidence="2">M-15738</strain>
        <tissue evidence="2">Blood</tissue>
    </source>
</reference>
<organism evidence="2 3">
    <name type="scientific">Alosa alosa</name>
    <name type="common">allis shad</name>
    <dbReference type="NCBI Taxonomy" id="278164"/>
    <lineage>
        <taxon>Eukaryota</taxon>
        <taxon>Metazoa</taxon>
        <taxon>Chordata</taxon>
        <taxon>Craniata</taxon>
        <taxon>Vertebrata</taxon>
        <taxon>Euteleostomi</taxon>
        <taxon>Actinopterygii</taxon>
        <taxon>Neopterygii</taxon>
        <taxon>Teleostei</taxon>
        <taxon>Clupei</taxon>
        <taxon>Clupeiformes</taxon>
        <taxon>Clupeoidei</taxon>
        <taxon>Clupeidae</taxon>
        <taxon>Alosa</taxon>
    </lineage>
</organism>
<dbReference type="AlphaFoldDB" id="A0AAV6GYK1"/>
<feature type="compositionally biased region" description="Basic and acidic residues" evidence="1">
    <location>
        <begin position="138"/>
        <end position="152"/>
    </location>
</feature>
<proteinExistence type="predicted"/>